<evidence type="ECO:0000256" key="10">
    <source>
        <dbReference type="ARBA" id="ARBA00022989"/>
    </source>
</evidence>
<evidence type="ECO:0000313" key="15">
    <source>
        <dbReference type="EMBL" id="CAJ0873603.1"/>
    </source>
</evidence>
<feature type="transmembrane region" description="Helical" evidence="13">
    <location>
        <begin position="370"/>
        <end position="389"/>
    </location>
</feature>
<evidence type="ECO:0000256" key="6">
    <source>
        <dbReference type="ARBA" id="ARBA00022519"/>
    </source>
</evidence>
<keyword evidence="7" id="KW-0328">Glycosyltransferase</keyword>
<dbReference type="PANTHER" id="PTHR43867:SF5">
    <property type="entry name" value="GLUCANS BIOSYNTHESIS GLUCOSYLTRANSFERASE H"/>
    <property type="match status" value="1"/>
</dbReference>
<keyword evidence="8" id="KW-0808">Transferase</keyword>
<keyword evidence="11 13" id="KW-0472">Membrane</keyword>
<dbReference type="InterPro" id="IPR001173">
    <property type="entry name" value="Glyco_trans_2-like"/>
</dbReference>
<dbReference type="Pfam" id="PF13632">
    <property type="entry name" value="Glyco_trans_2_3"/>
    <property type="match status" value="1"/>
</dbReference>
<evidence type="ECO:0000256" key="3">
    <source>
        <dbReference type="ARBA" id="ARBA00009337"/>
    </source>
</evidence>
<feature type="transmembrane region" description="Helical" evidence="13">
    <location>
        <begin position="21"/>
        <end position="41"/>
    </location>
</feature>
<dbReference type="InterPro" id="IPR050321">
    <property type="entry name" value="Glycosyltr_2/OpgH_subfam"/>
</dbReference>
<evidence type="ECO:0000256" key="12">
    <source>
        <dbReference type="SAM" id="MobiDB-lite"/>
    </source>
</evidence>
<feature type="region of interest" description="Disordered" evidence="12">
    <location>
        <begin position="569"/>
        <end position="590"/>
    </location>
</feature>
<comment type="subcellular location">
    <subcellularLocation>
        <location evidence="1">Cell inner membrane</location>
        <topology evidence="1">Multi-pass membrane protein</topology>
    </subcellularLocation>
</comment>
<evidence type="ECO:0000256" key="11">
    <source>
        <dbReference type="ARBA" id="ARBA00023136"/>
    </source>
</evidence>
<evidence type="ECO:0000256" key="7">
    <source>
        <dbReference type="ARBA" id="ARBA00022676"/>
    </source>
</evidence>
<dbReference type="GO" id="GO:0005886">
    <property type="term" value="C:plasma membrane"/>
    <property type="evidence" value="ECO:0007669"/>
    <property type="project" value="UniProtKB-SubCell"/>
</dbReference>
<dbReference type="GO" id="GO:0016758">
    <property type="term" value="F:hexosyltransferase activity"/>
    <property type="evidence" value="ECO:0007669"/>
    <property type="project" value="TreeGrafter"/>
</dbReference>
<keyword evidence="5" id="KW-1003">Cell membrane</keyword>
<accession>A0AA48M3X3</accession>
<dbReference type="EMBL" id="OY288114">
    <property type="protein sequence ID" value="CAJ0873603.1"/>
    <property type="molecule type" value="Genomic_DNA"/>
</dbReference>
<evidence type="ECO:0000256" key="1">
    <source>
        <dbReference type="ARBA" id="ARBA00004429"/>
    </source>
</evidence>
<feature type="transmembrane region" description="Helical" evidence="13">
    <location>
        <begin position="409"/>
        <end position="429"/>
    </location>
</feature>
<keyword evidence="10 13" id="KW-1133">Transmembrane helix</keyword>
<feature type="domain" description="Glycosyltransferase 2-like" evidence="14">
    <location>
        <begin position="205"/>
        <end position="406"/>
    </location>
</feature>
<evidence type="ECO:0000256" key="13">
    <source>
        <dbReference type="SAM" id="Phobius"/>
    </source>
</evidence>
<dbReference type="InterPro" id="IPR029044">
    <property type="entry name" value="Nucleotide-diphossugar_trans"/>
</dbReference>
<dbReference type="Gene3D" id="3.90.550.10">
    <property type="entry name" value="Spore Coat Polysaccharide Biosynthesis Protein SpsA, Chain A"/>
    <property type="match status" value="1"/>
</dbReference>
<feature type="transmembrane region" description="Helical" evidence="13">
    <location>
        <begin position="504"/>
        <end position="524"/>
    </location>
</feature>
<dbReference type="PANTHER" id="PTHR43867">
    <property type="entry name" value="CELLULOSE SYNTHASE CATALYTIC SUBUNIT A [UDP-FORMING]"/>
    <property type="match status" value="1"/>
</dbReference>
<evidence type="ECO:0000259" key="14">
    <source>
        <dbReference type="Pfam" id="PF13632"/>
    </source>
</evidence>
<feature type="compositionally biased region" description="Basic and acidic residues" evidence="12">
    <location>
        <begin position="578"/>
        <end position="590"/>
    </location>
</feature>
<feature type="transmembrane region" description="Helical" evidence="13">
    <location>
        <begin position="441"/>
        <end position="458"/>
    </location>
</feature>
<gene>
    <name evidence="15" type="primary">mdoH</name>
    <name evidence="15" type="ORF">AMST5_02524</name>
</gene>
<evidence type="ECO:0000256" key="2">
    <source>
        <dbReference type="ARBA" id="ARBA00005001"/>
    </source>
</evidence>
<dbReference type="NCBIfam" id="NF003958">
    <property type="entry name" value="PRK05454.2-1"/>
    <property type="match status" value="1"/>
</dbReference>
<evidence type="ECO:0000256" key="4">
    <source>
        <dbReference type="ARBA" id="ARBA00020585"/>
    </source>
</evidence>
<name>A0AA48M3X3_9ZZZZ</name>
<keyword evidence="9 13" id="KW-0812">Transmembrane</keyword>
<dbReference type="NCBIfam" id="NF003962">
    <property type="entry name" value="PRK05454.2-5"/>
    <property type="match status" value="1"/>
</dbReference>
<evidence type="ECO:0000256" key="9">
    <source>
        <dbReference type="ARBA" id="ARBA00022692"/>
    </source>
</evidence>
<protein>
    <recommendedName>
        <fullName evidence="4">Glucans biosynthesis glucosyltransferase H</fullName>
    </recommendedName>
</protein>
<comment type="similarity">
    <text evidence="3">Belongs to the glycosyltransferase 2 family. OpgH subfamily.</text>
</comment>
<organism evidence="15">
    <name type="scientific">freshwater sediment metagenome</name>
    <dbReference type="NCBI Taxonomy" id="556182"/>
    <lineage>
        <taxon>unclassified sequences</taxon>
        <taxon>metagenomes</taxon>
        <taxon>ecological metagenomes</taxon>
    </lineage>
</organism>
<proteinExistence type="inferred from homology"/>
<dbReference type="AlphaFoldDB" id="A0AA48M3X3"/>
<feature type="transmembrane region" description="Helical" evidence="13">
    <location>
        <begin position="53"/>
        <end position="78"/>
    </location>
</feature>
<reference evidence="15" key="1">
    <citation type="submission" date="2023-07" db="EMBL/GenBank/DDBJ databases">
        <authorList>
            <person name="Pelsma A.J. K."/>
        </authorList>
    </citation>
    <scope>NUCLEOTIDE SEQUENCE</scope>
</reference>
<evidence type="ECO:0000256" key="5">
    <source>
        <dbReference type="ARBA" id="ARBA00022475"/>
    </source>
</evidence>
<evidence type="ECO:0000256" key="8">
    <source>
        <dbReference type="ARBA" id="ARBA00022679"/>
    </source>
</evidence>
<keyword evidence="6" id="KW-0997">Cell inner membrane</keyword>
<sequence>MSDFTPAGLQRCAAIAWRRRFVAALNAILYAALLLWLGWILSHGGWSAADAAILFAFAVAAPWTVVGVCNAALGFWLLHGRRDGLAQTAPFLASGGAGAPLTKRVAMLMTLRNEDAGRAIARFHAVRASVERTGAGAFFDWFVLSDTNDPEIAQQEEAAIAVWRAEDDAVRLVYRRRADNHGYKAGNIRDFCERWGADYEFMVPLDADSLMDGETLVYMAQICEAHPRLGILQSLVVGSPSRSAFARIFQFGMRHGMRCYTMGASWWSADCGPFWGHNAFLRVAPFRDYCDLPDLKNGASILSHDQIEAVLMRRAGYEVRVLPVETGSFEENPPTLLDFVTRELRWCRGNMQYVGLLNLPGLLPMSRFQLFWAVSMFIGAPAALAILLLAPLSAAQAPADFPSGALKAFYVLFLVFHLSPKLAGFADVALTPGELQRYGGALRFFIGAGVEIVSSFVIGAVTTFSAGCFVITLPLGRVVQWSGQARDAHALGLRDATRALWPHAAFGAMLMTLGFVVAPALLIWSLPLTLGYVVAIPFAVATASPRLGEACKRLGLFRTPEEDDFGRLFPKSRPAPRAVEDAEREVVGAS</sequence>
<comment type="pathway">
    <text evidence="2">Glycan metabolism; osmoregulated periplasmic glucan (OPG) biosynthesis.</text>
</comment>
<dbReference type="SUPFAM" id="SSF53448">
    <property type="entry name" value="Nucleotide-diphospho-sugar transferases"/>
    <property type="match status" value="1"/>
</dbReference>